<dbReference type="Pfam" id="PF10905">
    <property type="entry name" value="DUF2695"/>
    <property type="match status" value="1"/>
</dbReference>
<organism evidence="1 2">
    <name type="scientific">Arthrobacter mangrovi</name>
    <dbReference type="NCBI Taxonomy" id="2966350"/>
    <lineage>
        <taxon>Bacteria</taxon>
        <taxon>Bacillati</taxon>
        <taxon>Actinomycetota</taxon>
        <taxon>Actinomycetes</taxon>
        <taxon>Micrococcales</taxon>
        <taxon>Micrococcaceae</taxon>
        <taxon>Arthrobacter</taxon>
    </lineage>
</organism>
<evidence type="ECO:0000313" key="1">
    <source>
        <dbReference type="EMBL" id="GLB66409.1"/>
    </source>
</evidence>
<reference evidence="1 2" key="1">
    <citation type="journal article" date="2023" name="Int. J. Syst. Evol. Microbiol.">
        <title>Arthrobacter mangrovi sp. nov., an actinobacterium isolated from the rhizosphere of a mangrove.</title>
        <authorList>
            <person name="Hamada M."/>
            <person name="Saitou S."/>
            <person name="Enomoto N."/>
            <person name="Nanri K."/>
            <person name="Hidaka K."/>
            <person name="Miura T."/>
            <person name="Tamura T."/>
        </authorList>
    </citation>
    <scope>NUCLEOTIDE SEQUENCE [LARGE SCALE GENOMIC DNA]</scope>
    <source>
        <strain evidence="1 2">NBRC 112813</strain>
    </source>
</reference>
<dbReference type="RefSeq" id="WP_264794576.1">
    <property type="nucleotide sequence ID" value="NZ_BRVS01000004.1"/>
</dbReference>
<dbReference type="EMBL" id="BRVS01000004">
    <property type="protein sequence ID" value="GLB66409.1"/>
    <property type="molecule type" value="Genomic_DNA"/>
</dbReference>
<evidence type="ECO:0000313" key="2">
    <source>
        <dbReference type="Proteomes" id="UP001209654"/>
    </source>
</evidence>
<name>A0ABQ5MR05_9MICC</name>
<keyword evidence="2" id="KW-1185">Reference proteome</keyword>
<evidence type="ECO:0008006" key="3">
    <source>
        <dbReference type="Google" id="ProtNLM"/>
    </source>
</evidence>
<gene>
    <name evidence="1" type="ORF">AHIS1636_08480</name>
</gene>
<dbReference type="Proteomes" id="UP001209654">
    <property type="component" value="Unassembled WGS sequence"/>
</dbReference>
<dbReference type="InterPro" id="IPR024248">
    <property type="entry name" value="DUF2695"/>
</dbReference>
<accession>A0ABQ5MR05</accession>
<comment type="caution">
    <text evidence="1">The sequence shown here is derived from an EMBL/GenBank/DDBJ whole genome shotgun (WGS) entry which is preliminary data.</text>
</comment>
<protein>
    <recommendedName>
        <fullName evidence="3">DUF2695 domain-containing protein</fullName>
    </recommendedName>
</protein>
<sequence length="134" mass="15554">MDQQPVPDIGDQLRQLSDELTLPKPGECLLCYTYRMLEFGCNGLVWARRYRDVAAPRATALEDRLAAKGGYCDCEIFANGYEPNADLWDPRGYCEEHQPDPLPPCQQVRPGSTQPCRLWRPRWRPPGGRIYRWW</sequence>
<proteinExistence type="predicted"/>